<feature type="region of interest" description="Disordered" evidence="1">
    <location>
        <begin position="34"/>
        <end position="58"/>
    </location>
</feature>
<organism evidence="3 4">
    <name type="scientific">Allorhodopirellula solitaria</name>
    <dbReference type="NCBI Taxonomy" id="2527987"/>
    <lineage>
        <taxon>Bacteria</taxon>
        <taxon>Pseudomonadati</taxon>
        <taxon>Planctomycetota</taxon>
        <taxon>Planctomycetia</taxon>
        <taxon>Pirellulales</taxon>
        <taxon>Pirellulaceae</taxon>
        <taxon>Allorhodopirellula</taxon>
    </lineage>
</organism>
<keyword evidence="4" id="KW-1185">Reference proteome</keyword>
<dbReference type="EMBL" id="SJPK01000002">
    <property type="protein sequence ID" value="TWT73973.1"/>
    <property type="molecule type" value="Genomic_DNA"/>
</dbReference>
<feature type="compositionally biased region" description="Basic and acidic residues" evidence="1">
    <location>
        <begin position="41"/>
        <end position="58"/>
    </location>
</feature>
<proteinExistence type="predicted"/>
<dbReference type="Proteomes" id="UP000318053">
    <property type="component" value="Unassembled WGS sequence"/>
</dbReference>
<evidence type="ECO:0000256" key="1">
    <source>
        <dbReference type="SAM" id="MobiDB-lite"/>
    </source>
</evidence>
<name>A0A5C5YGE4_9BACT</name>
<sequence>MRSKIEPMKEMAGTLRRHREQMLNWFRARGEISNGSVEGMNNREEKGGEEKGDGGSFG</sequence>
<dbReference type="Pfam" id="PF01610">
    <property type="entry name" value="DDE_Tnp_ISL3"/>
    <property type="match status" value="1"/>
</dbReference>
<evidence type="ECO:0000313" key="3">
    <source>
        <dbReference type="EMBL" id="TWT73973.1"/>
    </source>
</evidence>
<evidence type="ECO:0000259" key="2">
    <source>
        <dbReference type="Pfam" id="PF01610"/>
    </source>
</evidence>
<evidence type="ECO:0000313" key="4">
    <source>
        <dbReference type="Proteomes" id="UP000318053"/>
    </source>
</evidence>
<dbReference type="AlphaFoldDB" id="A0A5C5YGE4"/>
<dbReference type="InterPro" id="IPR002560">
    <property type="entry name" value="Transposase_DDE"/>
</dbReference>
<reference evidence="3 4" key="1">
    <citation type="submission" date="2019-02" db="EMBL/GenBank/DDBJ databases">
        <title>Deep-cultivation of Planctomycetes and their phenomic and genomic characterization uncovers novel biology.</title>
        <authorList>
            <person name="Wiegand S."/>
            <person name="Jogler M."/>
            <person name="Boedeker C."/>
            <person name="Pinto D."/>
            <person name="Vollmers J."/>
            <person name="Rivas-Marin E."/>
            <person name="Kohn T."/>
            <person name="Peeters S.H."/>
            <person name="Heuer A."/>
            <person name="Rast P."/>
            <person name="Oberbeckmann S."/>
            <person name="Bunk B."/>
            <person name="Jeske O."/>
            <person name="Meyerdierks A."/>
            <person name="Storesund J.E."/>
            <person name="Kallscheuer N."/>
            <person name="Luecker S."/>
            <person name="Lage O.M."/>
            <person name="Pohl T."/>
            <person name="Merkel B.J."/>
            <person name="Hornburger P."/>
            <person name="Mueller R.-W."/>
            <person name="Bruemmer F."/>
            <person name="Labrenz M."/>
            <person name="Spormann A.M."/>
            <person name="Op Den Camp H."/>
            <person name="Overmann J."/>
            <person name="Amann R."/>
            <person name="Jetten M.S.M."/>
            <person name="Mascher T."/>
            <person name="Medema M.H."/>
            <person name="Devos D.P."/>
            <person name="Kaster A.-K."/>
            <person name="Ovreas L."/>
            <person name="Rohde M."/>
            <person name="Galperin M.Y."/>
            <person name="Jogler C."/>
        </authorList>
    </citation>
    <scope>NUCLEOTIDE SEQUENCE [LARGE SCALE GENOMIC DNA]</scope>
    <source>
        <strain evidence="3 4">CA85</strain>
    </source>
</reference>
<comment type="caution">
    <text evidence="3">The sequence shown here is derived from an EMBL/GenBank/DDBJ whole genome shotgun (WGS) entry which is preliminary data.</text>
</comment>
<protein>
    <recommendedName>
        <fullName evidence="2">Transposase IS204/IS1001/IS1096/IS1165 DDE domain-containing protein</fullName>
    </recommendedName>
</protein>
<gene>
    <name evidence="3" type="ORF">CA85_08560</name>
</gene>
<feature type="domain" description="Transposase IS204/IS1001/IS1096/IS1165 DDE" evidence="2">
    <location>
        <begin position="1"/>
        <end position="43"/>
    </location>
</feature>
<accession>A0A5C5YGE4</accession>